<dbReference type="Proteomes" id="UP000298493">
    <property type="component" value="Unassembled WGS sequence"/>
</dbReference>
<dbReference type="AlphaFoldDB" id="A0A4Z1P8N8"/>
<feature type="region of interest" description="Disordered" evidence="1">
    <location>
        <begin position="257"/>
        <end position="297"/>
    </location>
</feature>
<accession>A0A4Z1P8N8</accession>
<feature type="region of interest" description="Disordered" evidence="1">
    <location>
        <begin position="221"/>
        <end position="240"/>
    </location>
</feature>
<feature type="compositionally biased region" description="Low complexity" evidence="1">
    <location>
        <begin position="257"/>
        <end position="268"/>
    </location>
</feature>
<name>A0A4Z1P8N8_9PEZI</name>
<sequence length="408" mass="43507">MSLSVFQSFISTASLQSVLSLSQPTPFPILPPVPTSHFRRAVKHHATKKQYSMDTRSTSNGAVEIIVFETETVRTTVISETTLAAVPDYSMPNYGSVVNAPPAADNAPPPPTATPEPVYTPEPAQPAPVKGQDAPQSDDARPNNSAPNGAPGDQHQPAAEPTSTTVVDPDRITDLDLDRGHNRHHHNKARDVVPTSTPGPVVPQANKGKPNYLALAIASALGTKPKKERPEATSSREIQGPIVSLHFGKRLATDAISTSTSGLSSSPTDVLGLPSAPMKRDPTITITDSETRPTPVSLGIRGEQEQEANRGLEARHRHHRERFSTHTIQATDPQPTIVELKGMGDDVNSVPVGEYAFDRMPPGSRNGYGFRKRTEESGKSPDAEAGGVRILRGIGSCVLVFVGVVLVA</sequence>
<feature type="compositionally biased region" description="Low complexity" evidence="1">
    <location>
        <begin position="192"/>
        <end position="203"/>
    </location>
</feature>
<gene>
    <name evidence="2" type="ORF">E6O75_ATG03520</name>
</gene>
<protein>
    <submittedName>
        <fullName evidence="2">Uncharacterized protein</fullName>
    </submittedName>
</protein>
<dbReference type="EMBL" id="SNSC02000003">
    <property type="protein sequence ID" value="TID25657.1"/>
    <property type="molecule type" value="Genomic_DNA"/>
</dbReference>
<feature type="compositionally biased region" description="Basic and acidic residues" evidence="1">
    <location>
        <begin position="168"/>
        <end position="180"/>
    </location>
</feature>
<feature type="compositionally biased region" description="Pro residues" evidence="1">
    <location>
        <begin position="107"/>
        <end position="126"/>
    </location>
</feature>
<feature type="region of interest" description="Disordered" evidence="1">
    <location>
        <begin position="359"/>
        <end position="384"/>
    </location>
</feature>
<organism evidence="2 3">
    <name type="scientific">Venturia nashicola</name>
    <dbReference type="NCBI Taxonomy" id="86259"/>
    <lineage>
        <taxon>Eukaryota</taxon>
        <taxon>Fungi</taxon>
        <taxon>Dikarya</taxon>
        <taxon>Ascomycota</taxon>
        <taxon>Pezizomycotina</taxon>
        <taxon>Dothideomycetes</taxon>
        <taxon>Pleosporomycetidae</taxon>
        <taxon>Venturiales</taxon>
        <taxon>Venturiaceae</taxon>
        <taxon>Venturia</taxon>
    </lineage>
</organism>
<feature type="region of interest" description="Disordered" evidence="1">
    <location>
        <begin position="100"/>
        <end position="208"/>
    </location>
</feature>
<reference evidence="2 3" key="1">
    <citation type="submission" date="2019-04" db="EMBL/GenBank/DDBJ databases">
        <title>High contiguity whole genome sequence and gene annotation resource for two Venturia nashicola isolates.</title>
        <authorList>
            <person name="Prokchorchik M."/>
            <person name="Won K."/>
            <person name="Lee Y."/>
            <person name="Choi E.D."/>
            <person name="Segonzac C."/>
            <person name="Sohn K.H."/>
        </authorList>
    </citation>
    <scope>NUCLEOTIDE SEQUENCE [LARGE SCALE GENOMIC DNA]</scope>
    <source>
        <strain evidence="2 3">PRI2</strain>
    </source>
</reference>
<keyword evidence="3" id="KW-1185">Reference proteome</keyword>
<feature type="compositionally biased region" description="Basic and acidic residues" evidence="1">
    <location>
        <begin position="372"/>
        <end position="382"/>
    </location>
</feature>
<evidence type="ECO:0000256" key="1">
    <source>
        <dbReference type="SAM" id="MobiDB-lite"/>
    </source>
</evidence>
<evidence type="ECO:0000313" key="3">
    <source>
        <dbReference type="Proteomes" id="UP000298493"/>
    </source>
</evidence>
<comment type="caution">
    <text evidence="2">The sequence shown here is derived from an EMBL/GenBank/DDBJ whole genome shotgun (WGS) entry which is preliminary data.</text>
</comment>
<evidence type="ECO:0000313" key="2">
    <source>
        <dbReference type="EMBL" id="TID25657.1"/>
    </source>
</evidence>
<feature type="compositionally biased region" description="Polar residues" evidence="1">
    <location>
        <begin position="284"/>
        <end position="294"/>
    </location>
</feature>
<proteinExistence type="predicted"/>